<accession>A0A2S7UB88</accession>
<reference evidence="6 7" key="1">
    <citation type="submission" date="2017-01" db="EMBL/GenBank/DDBJ databases">
        <title>Trade-off between light-utilization and light-protection in marine flavobacteria.</title>
        <authorList>
            <person name="Kumagai Y."/>
            <person name="Yoshizawa S."/>
            <person name="Kogure K."/>
            <person name="Iwasaki W."/>
        </authorList>
    </citation>
    <scope>NUCLEOTIDE SEQUENCE [LARGE SCALE GENOMIC DNA]</scope>
    <source>
        <strain evidence="6 7">KCTC 32109</strain>
    </source>
</reference>
<keyword evidence="2" id="KW-0328">Glycosyltransferase</keyword>
<name>A0A2S7UB88_9FLAO</name>
<sequence>MSNTLTIVIPNRNRDLKLVEKSLNSIHEQLNDNVRLVLVDYGSGISYQDELKEHSSKFPLMEIIYCPCQQQLWNKSRAINLVLKHSTSSHFMVCDMDMIWHPDFIKLELPEFSNSQSVYYTVGIMTQEESSKEVAFIDYKVKFKTDYEATGITVFPVEHLKSINGFDEFYHGWGSEDTDVHVRLRNAGYEVRFRESEVLFKHQWHAKSYRSKKSSFPYHPYLERINHSYFTATKEVKKIKANYSNNWGKSFNLEDYKALDRPDVLLKRHATEEDIKSFIFFLGNYQDSGVIKLMVTAHTEFNTLKTTAKKVLGKKTPLFISLERVNEMLLEALILRHHDQPHTYSFNRVQGEIKLVIHITRVS</sequence>
<dbReference type="Gene3D" id="3.90.550.10">
    <property type="entry name" value="Spore Coat Polysaccharide Biosynthesis Protein SpsA, Chain A"/>
    <property type="match status" value="1"/>
</dbReference>
<dbReference type="InterPro" id="IPR029044">
    <property type="entry name" value="Nucleotide-diphossugar_trans"/>
</dbReference>
<dbReference type="SUPFAM" id="SSF53448">
    <property type="entry name" value="Nucleotide-diphospho-sugar transferases"/>
    <property type="match status" value="1"/>
</dbReference>
<evidence type="ECO:0000256" key="1">
    <source>
        <dbReference type="ARBA" id="ARBA00006739"/>
    </source>
</evidence>
<dbReference type="AlphaFoldDB" id="A0A2S7UB88"/>
<organism evidence="6 7">
    <name type="scientific">Nonlabens arenilitoris</name>
    <dbReference type="NCBI Taxonomy" id="1217969"/>
    <lineage>
        <taxon>Bacteria</taxon>
        <taxon>Pseudomonadati</taxon>
        <taxon>Bacteroidota</taxon>
        <taxon>Flavobacteriia</taxon>
        <taxon>Flavobacteriales</taxon>
        <taxon>Flavobacteriaceae</taxon>
        <taxon>Nonlabens</taxon>
    </lineage>
</organism>
<keyword evidence="7" id="KW-1185">Reference proteome</keyword>
<dbReference type="Pfam" id="PF00535">
    <property type="entry name" value="Glycos_transf_2"/>
    <property type="match status" value="1"/>
</dbReference>
<evidence type="ECO:0000259" key="4">
    <source>
        <dbReference type="Pfam" id="PF00535"/>
    </source>
</evidence>
<evidence type="ECO:0000256" key="2">
    <source>
        <dbReference type="ARBA" id="ARBA00022676"/>
    </source>
</evidence>
<evidence type="ECO:0000313" key="6">
    <source>
        <dbReference type="EMBL" id="PQJ32185.1"/>
    </source>
</evidence>
<dbReference type="InterPro" id="IPR001173">
    <property type="entry name" value="Glyco_trans_2-like"/>
</dbReference>
<evidence type="ECO:0000313" key="7">
    <source>
        <dbReference type="Proteomes" id="UP000239747"/>
    </source>
</evidence>
<proteinExistence type="inferred from homology"/>
<dbReference type="Proteomes" id="UP000239747">
    <property type="component" value="Unassembled WGS sequence"/>
</dbReference>
<evidence type="ECO:0000256" key="3">
    <source>
        <dbReference type="ARBA" id="ARBA00022679"/>
    </source>
</evidence>
<comment type="similarity">
    <text evidence="1">Belongs to the glycosyltransferase 2 family.</text>
</comment>
<protein>
    <recommendedName>
        <fullName evidence="8">Galactosyltransferase C-terminal domain-containing protein</fullName>
    </recommendedName>
</protein>
<dbReference type="PANTHER" id="PTHR43179:SF12">
    <property type="entry name" value="GALACTOFURANOSYLTRANSFERASE GLFT2"/>
    <property type="match status" value="1"/>
</dbReference>
<dbReference type="EMBL" id="MTPW01000001">
    <property type="protein sequence ID" value="PQJ32185.1"/>
    <property type="molecule type" value="Genomic_DNA"/>
</dbReference>
<dbReference type="PANTHER" id="PTHR43179">
    <property type="entry name" value="RHAMNOSYLTRANSFERASE WBBL"/>
    <property type="match status" value="1"/>
</dbReference>
<dbReference type="GO" id="GO:0016757">
    <property type="term" value="F:glycosyltransferase activity"/>
    <property type="evidence" value="ECO:0007669"/>
    <property type="project" value="UniProtKB-KW"/>
</dbReference>
<comment type="caution">
    <text evidence="6">The sequence shown here is derived from an EMBL/GenBank/DDBJ whole genome shotgun (WGS) entry which is preliminary data.</text>
</comment>
<dbReference type="InterPro" id="IPR027791">
    <property type="entry name" value="Galactosyl_T_C"/>
</dbReference>
<evidence type="ECO:0008006" key="8">
    <source>
        <dbReference type="Google" id="ProtNLM"/>
    </source>
</evidence>
<dbReference type="Pfam" id="PF02709">
    <property type="entry name" value="Glyco_transf_7C"/>
    <property type="match status" value="1"/>
</dbReference>
<feature type="domain" description="Glycosyltransferase 2-like" evidence="4">
    <location>
        <begin position="6"/>
        <end position="127"/>
    </location>
</feature>
<gene>
    <name evidence="6" type="ORF">BST92_09720</name>
</gene>
<dbReference type="OrthoDB" id="6717394at2"/>
<keyword evidence="3" id="KW-0808">Transferase</keyword>
<dbReference type="RefSeq" id="WP_105071274.1">
    <property type="nucleotide sequence ID" value="NZ_MTPW01000001.1"/>
</dbReference>
<evidence type="ECO:0000259" key="5">
    <source>
        <dbReference type="Pfam" id="PF02709"/>
    </source>
</evidence>
<feature type="domain" description="Galactosyltransferase C-terminal" evidence="5">
    <location>
        <begin position="138"/>
        <end position="196"/>
    </location>
</feature>